<organism evidence="3 4">
    <name type="scientific">Mesobacillus selenatarsenatis (strain DSM 18680 / JCM 14380 / FERM P-15431 / SF-1)</name>
    <dbReference type="NCBI Taxonomy" id="1321606"/>
    <lineage>
        <taxon>Bacteria</taxon>
        <taxon>Bacillati</taxon>
        <taxon>Bacillota</taxon>
        <taxon>Bacilli</taxon>
        <taxon>Bacillales</taxon>
        <taxon>Bacillaceae</taxon>
        <taxon>Mesobacillus</taxon>
    </lineage>
</organism>
<dbReference type="Gene3D" id="2.60.40.1180">
    <property type="entry name" value="Golgi alpha-mannosidase II"/>
    <property type="match status" value="1"/>
</dbReference>
<protein>
    <submittedName>
        <fullName evidence="3">Glycogen debranching enzyme /Pullulanase</fullName>
        <ecNumber evidence="3">3.2.1.-</ecNumber>
        <ecNumber evidence="3">3.2.1.41</ecNumber>
    </submittedName>
</protein>
<dbReference type="EMBL" id="BASE01000018">
    <property type="protein sequence ID" value="GAM12778.1"/>
    <property type="molecule type" value="Genomic_DNA"/>
</dbReference>
<dbReference type="Gene3D" id="2.60.40.2320">
    <property type="match status" value="1"/>
</dbReference>
<dbReference type="InterPro" id="IPR004193">
    <property type="entry name" value="Glyco_hydro_13_N"/>
</dbReference>
<dbReference type="EC" id="3.2.1.41" evidence="3"/>
<gene>
    <name evidence="3" type="ORF">SAMD00020551_0913</name>
</gene>
<dbReference type="InterPro" id="IPR013783">
    <property type="entry name" value="Ig-like_fold"/>
</dbReference>
<dbReference type="InterPro" id="IPR017853">
    <property type="entry name" value="GH"/>
</dbReference>
<comment type="caution">
    <text evidence="3">The sequence shown here is derived from an EMBL/GenBank/DDBJ whole genome shotgun (WGS) entry which is preliminary data.</text>
</comment>
<dbReference type="InterPro" id="IPR013780">
    <property type="entry name" value="Glyco_hydro_b"/>
</dbReference>
<accession>A0A0A8WYP2</accession>
<keyword evidence="3" id="KW-0326">Glycosidase</keyword>
<dbReference type="InterPro" id="IPR006047">
    <property type="entry name" value="GH13_cat_dom"/>
</dbReference>
<dbReference type="InterPro" id="IPR040697">
    <property type="entry name" value="PulA_N1"/>
</dbReference>
<proteinExistence type="inferred from homology"/>
<evidence type="ECO:0000313" key="3">
    <source>
        <dbReference type="EMBL" id="GAM12778.1"/>
    </source>
</evidence>
<dbReference type="InterPro" id="IPR049117">
    <property type="entry name" value="pulA_all-beta"/>
</dbReference>
<dbReference type="InterPro" id="IPR014756">
    <property type="entry name" value="Ig_E-set"/>
</dbReference>
<dbReference type="Pfam" id="PF21653">
    <property type="entry name" value="pulA_all-beta"/>
    <property type="match status" value="1"/>
</dbReference>
<dbReference type="AlphaFoldDB" id="A0A0A8WYP2"/>
<dbReference type="CDD" id="cd11341">
    <property type="entry name" value="AmyAc_Pullulanase_LD-like"/>
    <property type="match status" value="1"/>
</dbReference>
<reference evidence="3 4" key="1">
    <citation type="submission" date="2013-06" db="EMBL/GenBank/DDBJ databases">
        <title>Whole genome shotgun sequence of Bacillus selenatarsenatis SF-1.</title>
        <authorList>
            <person name="Kuroda M."/>
            <person name="Sei K."/>
            <person name="Yamashita M."/>
            <person name="Ike M."/>
        </authorList>
    </citation>
    <scope>NUCLEOTIDE SEQUENCE [LARGE SCALE GENOMIC DNA]</scope>
    <source>
        <strain evidence="3 4">SF-1</strain>
    </source>
</reference>
<dbReference type="NCBIfam" id="TIGR02104">
    <property type="entry name" value="pulA_typeI"/>
    <property type="match status" value="1"/>
</dbReference>
<dbReference type="SMART" id="SM00642">
    <property type="entry name" value="Aamy"/>
    <property type="match status" value="1"/>
</dbReference>
<sequence length="716" mass="80777">MIAIEREFNAYLDQVNVITVLLPYSYFEGTSNEFRLKGEGVDLPLAIQEKVLLEDAVKYICLSNIRPEIGKTYVILDEHGGQTDLQIGAVIRTEEFDSLFFYGGDDLGVSYTPEKTIFKLWAPTATKIKLRLFMEDDQNPELIDMTRIDKGVWSLELARNLGLYRYSFLVCINLEWREAVDPYATALSVNGEYGVVIDPAKTKAAEIDAPKLKQPVDAIIYEAHIRDLTMHPNSGAVRKGTYLGAAETGTKSAIGMETGLSYIKSLGVTHLELLPVNDFEGVNELDRARDYNWGYNPVHYNAPDGSYASDPGDPYTRIIELKQLISAIHSQGMGVIMDVVYNHVYIREDSPFEKIVPGYFFRHDAHGLPSNGTGVGNDIASERLMARKYIVDSVMYWLNEYHVDGFRFDLMGILDIDTMTAVREAVNSVSPDILIIGEGWDLNTPLPPDRKANISNQAKLQGIGQFNDWFRDSIKGSTFNIYDKGYALGNDRYLEAAKQVMAGSIGIGKRKHGLFLQPGQSVNYIESHDNHTLWDKLNISDPDQDEAILKKQHRLATSMVLLAQGIPFLHSGQEFFRSKKGIGNSYRSPDEINWLDWDLRDANVDNVQYIKGIIDIRKSNEAFRLPDSEKIRRQMEFFSLPAPLIGFSLKEIKQSGHWGKILVFINPSMDQQLVELTEDARWSVLADHEKASAQPFRHIEGNKVLLEPCSLFVLAK</sequence>
<name>A0A0A8WYP2_MESS1</name>
<dbReference type="RefSeq" id="WP_041964694.1">
    <property type="nucleotide sequence ID" value="NZ_BASE01000018.1"/>
</dbReference>
<dbReference type="EC" id="3.2.1.-" evidence="3"/>
<dbReference type="InterPro" id="IPR011840">
    <property type="entry name" value="PulA_typeI"/>
</dbReference>
<evidence type="ECO:0000259" key="2">
    <source>
        <dbReference type="SMART" id="SM00642"/>
    </source>
</evidence>
<dbReference type="Proteomes" id="UP000031014">
    <property type="component" value="Unassembled WGS sequence"/>
</dbReference>
<dbReference type="Gene3D" id="2.60.40.10">
    <property type="entry name" value="Immunoglobulins"/>
    <property type="match status" value="1"/>
</dbReference>
<dbReference type="SUPFAM" id="SSF81296">
    <property type="entry name" value="E set domains"/>
    <property type="match status" value="1"/>
</dbReference>
<dbReference type="Gene3D" id="3.20.20.80">
    <property type="entry name" value="Glycosidases"/>
    <property type="match status" value="1"/>
</dbReference>
<dbReference type="OrthoDB" id="9761875at2"/>
<dbReference type="STRING" id="1321606.SAMD00020551_0913"/>
<keyword evidence="4" id="KW-1185">Reference proteome</keyword>
<feature type="domain" description="Glycosyl hydrolase family 13 catalytic" evidence="2">
    <location>
        <begin position="247"/>
        <end position="617"/>
    </location>
</feature>
<evidence type="ECO:0000313" key="4">
    <source>
        <dbReference type="Proteomes" id="UP000031014"/>
    </source>
</evidence>
<keyword evidence="3" id="KW-0378">Hydrolase</keyword>
<evidence type="ECO:0000256" key="1">
    <source>
        <dbReference type="ARBA" id="ARBA00008061"/>
    </source>
</evidence>
<dbReference type="GO" id="GO:0051060">
    <property type="term" value="F:pullulanase activity"/>
    <property type="evidence" value="ECO:0007669"/>
    <property type="project" value="UniProtKB-EC"/>
</dbReference>
<dbReference type="Pfam" id="PF02922">
    <property type="entry name" value="CBM_48"/>
    <property type="match status" value="1"/>
</dbReference>
<dbReference type="PANTHER" id="PTHR43002">
    <property type="entry name" value="GLYCOGEN DEBRANCHING ENZYME"/>
    <property type="match status" value="1"/>
</dbReference>
<comment type="similarity">
    <text evidence="1">Belongs to the glycosyl hydrolase 13 family.</text>
</comment>
<dbReference type="CDD" id="cd02860">
    <property type="entry name" value="E_set_Pullulanase"/>
    <property type="match status" value="1"/>
</dbReference>
<dbReference type="GO" id="GO:0005975">
    <property type="term" value="P:carbohydrate metabolic process"/>
    <property type="evidence" value="ECO:0007669"/>
    <property type="project" value="InterPro"/>
</dbReference>
<dbReference type="Pfam" id="PF17999">
    <property type="entry name" value="PulA_N1"/>
    <property type="match status" value="1"/>
</dbReference>
<dbReference type="SUPFAM" id="SSF51445">
    <property type="entry name" value="(Trans)glycosidases"/>
    <property type="match status" value="1"/>
</dbReference>